<keyword evidence="4" id="KW-0788">Thiol protease</keyword>
<dbReference type="AlphaFoldDB" id="A0A4Z1JYH9"/>
<evidence type="ECO:0000256" key="1">
    <source>
        <dbReference type="ARBA" id="ARBA00007074"/>
    </source>
</evidence>
<dbReference type="EMBL" id="PQXM01000062">
    <property type="protein sequence ID" value="TGO78578.1"/>
    <property type="molecule type" value="Genomic_DNA"/>
</dbReference>
<dbReference type="SUPFAM" id="SSF54001">
    <property type="entry name" value="Cysteine proteinases"/>
    <property type="match status" value="1"/>
</dbReference>
<dbReference type="InterPro" id="IPR000064">
    <property type="entry name" value="NLP_P60_dom"/>
</dbReference>
<proteinExistence type="inferred from homology"/>
<comment type="caution">
    <text evidence="8">The sequence shown here is derived from an EMBL/GenBank/DDBJ whole genome shotgun (WGS) entry which is preliminary data.</text>
</comment>
<dbReference type="InterPro" id="IPR038765">
    <property type="entry name" value="Papain-like_cys_pep_sf"/>
</dbReference>
<keyword evidence="3" id="KW-0378">Hydrolase</keyword>
<evidence type="ECO:0000256" key="4">
    <source>
        <dbReference type="ARBA" id="ARBA00022807"/>
    </source>
</evidence>
<name>A0A4Z1JYH9_9HELO</name>
<dbReference type="InterPro" id="IPR051794">
    <property type="entry name" value="PG_Endopeptidase_C40"/>
</dbReference>
<feature type="compositionally biased region" description="Pro residues" evidence="5">
    <location>
        <begin position="49"/>
        <end position="59"/>
    </location>
</feature>
<feature type="chain" id="PRO_5021257179" description="NlpC/P60 domain-containing protein" evidence="6">
    <location>
        <begin position="23"/>
        <end position="272"/>
    </location>
</feature>
<dbReference type="Gene3D" id="3.90.1720.10">
    <property type="entry name" value="endopeptidase domain like (from Nostoc punctiforme)"/>
    <property type="match status" value="1"/>
</dbReference>
<dbReference type="GO" id="GO:0008234">
    <property type="term" value="F:cysteine-type peptidase activity"/>
    <property type="evidence" value="ECO:0007669"/>
    <property type="project" value="UniProtKB-KW"/>
</dbReference>
<evidence type="ECO:0000256" key="2">
    <source>
        <dbReference type="ARBA" id="ARBA00022670"/>
    </source>
</evidence>
<evidence type="ECO:0000256" key="6">
    <source>
        <dbReference type="SAM" id="SignalP"/>
    </source>
</evidence>
<dbReference type="Proteomes" id="UP000297229">
    <property type="component" value="Unassembled WGS sequence"/>
</dbReference>
<evidence type="ECO:0000259" key="7">
    <source>
        <dbReference type="Pfam" id="PF00877"/>
    </source>
</evidence>
<organism evidence="8 9">
    <name type="scientific">Botrytis elliptica</name>
    <dbReference type="NCBI Taxonomy" id="278938"/>
    <lineage>
        <taxon>Eukaryota</taxon>
        <taxon>Fungi</taxon>
        <taxon>Dikarya</taxon>
        <taxon>Ascomycota</taxon>
        <taxon>Pezizomycotina</taxon>
        <taxon>Leotiomycetes</taxon>
        <taxon>Helotiales</taxon>
        <taxon>Sclerotiniaceae</taxon>
        <taxon>Botrytis</taxon>
    </lineage>
</organism>
<dbReference type="Pfam" id="PF00877">
    <property type="entry name" value="NLPC_P60"/>
    <property type="match status" value="1"/>
</dbReference>
<sequence length="272" mass="28686">MLSQLQLKPLITFLYFSSSVLAIPVLEKKGTSCTAPVRVPSLSLSRPLPYTPEIPPTPPTSNTHTNTIFPFIPNAQLTPPRKAPEPVNPRQPAPATASTSPATPSTGAGGLCLNTAGGCDGGSFIAGFCPGNSAVQCCVKKSDTSEKEDAEKGSASGKDVVQAAVAKEGVKYVFGGGGCKGESNGGFDCSARTAQLQYHSSLGKRIPRAQAKAGDFIFWGTNGDCMNKVHHVGIFMRSNWMVNAPHTGSVVRESTFEGSSELCDYAVRFWKD</sequence>
<gene>
    <name evidence="8" type="ORF">BELL_0062g00290</name>
</gene>
<feature type="domain" description="NlpC/P60" evidence="7">
    <location>
        <begin position="193"/>
        <end position="256"/>
    </location>
</feature>
<keyword evidence="2" id="KW-0645">Protease</keyword>
<feature type="region of interest" description="Disordered" evidence="5">
    <location>
        <begin position="47"/>
        <end position="106"/>
    </location>
</feature>
<feature type="signal peptide" evidence="6">
    <location>
        <begin position="1"/>
        <end position="22"/>
    </location>
</feature>
<accession>A0A4Z1JYH9</accession>
<dbReference type="PANTHER" id="PTHR47359:SF3">
    <property type="entry name" value="NLP_P60 DOMAIN-CONTAINING PROTEIN-RELATED"/>
    <property type="match status" value="1"/>
</dbReference>
<reference evidence="8 9" key="1">
    <citation type="submission" date="2017-12" db="EMBL/GenBank/DDBJ databases">
        <title>Comparative genomics of Botrytis spp.</title>
        <authorList>
            <person name="Valero-Jimenez C.A."/>
            <person name="Tapia P."/>
            <person name="Veloso J."/>
            <person name="Silva-Moreno E."/>
            <person name="Staats M."/>
            <person name="Valdes J.H."/>
            <person name="Van Kan J.A.L."/>
        </authorList>
    </citation>
    <scope>NUCLEOTIDE SEQUENCE [LARGE SCALE GENOMIC DNA]</scope>
    <source>
        <strain evidence="8 9">Be9601</strain>
    </source>
</reference>
<evidence type="ECO:0000313" key="9">
    <source>
        <dbReference type="Proteomes" id="UP000297229"/>
    </source>
</evidence>
<evidence type="ECO:0000256" key="3">
    <source>
        <dbReference type="ARBA" id="ARBA00022801"/>
    </source>
</evidence>
<comment type="similarity">
    <text evidence="1">Belongs to the peptidase C40 family.</text>
</comment>
<dbReference type="PANTHER" id="PTHR47359">
    <property type="entry name" value="PEPTIDOGLYCAN DL-ENDOPEPTIDASE CWLO"/>
    <property type="match status" value="1"/>
</dbReference>
<evidence type="ECO:0000313" key="8">
    <source>
        <dbReference type="EMBL" id="TGO78578.1"/>
    </source>
</evidence>
<keyword evidence="9" id="KW-1185">Reference proteome</keyword>
<evidence type="ECO:0000256" key="5">
    <source>
        <dbReference type="SAM" id="MobiDB-lite"/>
    </source>
</evidence>
<protein>
    <recommendedName>
        <fullName evidence="7">NlpC/P60 domain-containing protein</fullName>
    </recommendedName>
</protein>
<dbReference type="GO" id="GO:0006508">
    <property type="term" value="P:proteolysis"/>
    <property type="evidence" value="ECO:0007669"/>
    <property type="project" value="UniProtKB-KW"/>
</dbReference>
<keyword evidence="6" id="KW-0732">Signal</keyword>
<dbReference type="STRING" id="278938.A0A4Z1JYH9"/>
<feature type="compositionally biased region" description="Low complexity" evidence="5">
    <location>
        <begin position="93"/>
        <end position="106"/>
    </location>
</feature>